<dbReference type="InterPro" id="IPR016181">
    <property type="entry name" value="Acyl_CoA_acyltransferase"/>
</dbReference>
<dbReference type="GO" id="GO:0016747">
    <property type="term" value="F:acyltransferase activity, transferring groups other than amino-acyl groups"/>
    <property type="evidence" value="ECO:0007669"/>
    <property type="project" value="InterPro"/>
</dbReference>
<dbReference type="OrthoDB" id="9789605at2"/>
<dbReference type="InterPro" id="IPR000182">
    <property type="entry name" value="GNAT_dom"/>
</dbReference>
<proteinExistence type="predicted"/>
<dbReference type="RefSeq" id="WP_141447952.1">
    <property type="nucleotide sequence ID" value="NZ_CP041217.1"/>
</dbReference>
<evidence type="ECO:0000259" key="3">
    <source>
        <dbReference type="PROSITE" id="PS51186"/>
    </source>
</evidence>
<dbReference type="CDD" id="cd04301">
    <property type="entry name" value="NAT_SF"/>
    <property type="match status" value="1"/>
</dbReference>
<dbReference type="AlphaFoldDB" id="A0A4Y6UYV1"/>
<dbReference type="PANTHER" id="PTHR43800:SF1">
    <property type="entry name" value="PEPTIDYL-LYSINE N-ACETYLTRANSFERASE YJAB"/>
    <property type="match status" value="1"/>
</dbReference>
<keyword evidence="1 4" id="KW-0808">Transferase</keyword>
<evidence type="ECO:0000313" key="5">
    <source>
        <dbReference type="Proteomes" id="UP000316968"/>
    </source>
</evidence>
<dbReference type="Gene3D" id="3.40.630.30">
    <property type="match status" value="1"/>
</dbReference>
<evidence type="ECO:0000313" key="4">
    <source>
        <dbReference type="EMBL" id="QDH21407.1"/>
    </source>
</evidence>
<dbReference type="Proteomes" id="UP000316968">
    <property type="component" value="Chromosome"/>
</dbReference>
<dbReference type="EMBL" id="CP041217">
    <property type="protein sequence ID" value="QDH21407.1"/>
    <property type="molecule type" value="Genomic_DNA"/>
</dbReference>
<sequence length="153" mass="17691">MNEYETNADQVEIMQALPEHFPQLAQLWLDTSLAAHAFIDSAHWTTNKQAMEERYLPESDVQMCLENGEIVGFAAVKENRLAALFIDESRQGRGYGRRLLDRVKEGRDTVTLNVYAQNAQAGEFYRKQGFKLEREQVDAATNEREYAMVWNRD</sequence>
<protein>
    <submittedName>
        <fullName evidence="4">GNAT family N-acetyltransferase</fullName>
    </submittedName>
</protein>
<organism evidence="4 5">
    <name type="scientific">Saccharibacillus brassicae</name>
    <dbReference type="NCBI Taxonomy" id="2583377"/>
    <lineage>
        <taxon>Bacteria</taxon>
        <taxon>Bacillati</taxon>
        <taxon>Bacillota</taxon>
        <taxon>Bacilli</taxon>
        <taxon>Bacillales</taxon>
        <taxon>Paenibacillaceae</taxon>
        <taxon>Saccharibacillus</taxon>
    </lineage>
</organism>
<evidence type="ECO:0000256" key="2">
    <source>
        <dbReference type="ARBA" id="ARBA00023315"/>
    </source>
</evidence>
<reference evidence="4 5" key="1">
    <citation type="submission" date="2019-06" db="EMBL/GenBank/DDBJ databases">
        <title>Saccharibacillus brassicae sp. nov., an endophytic bacterium isolated from Chinese cabbage seeds (Brassica pekinensis).</title>
        <authorList>
            <person name="Jiang L."/>
            <person name="Lee J."/>
            <person name="Kim S.W."/>
        </authorList>
    </citation>
    <scope>NUCLEOTIDE SEQUENCE [LARGE SCALE GENOMIC DNA]</scope>
    <source>
        <strain evidence="5">KCTC 43072 / ATSA2</strain>
    </source>
</reference>
<dbReference type="KEGG" id="saca:FFV09_11495"/>
<evidence type="ECO:0000256" key="1">
    <source>
        <dbReference type="ARBA" id="ARBA00022679"/>
    </source>
</evidence>
<name>A0A4Y6UYV1_SACBS</name>
<gene>
    <name evidence="4" type="ORF">FFV09_11495</name>
</gene>
<keyword evidence="2" id="KW-0012">Acyltransferase</keyword>
<accession>A0A4Y6UYV1</accession>
<dbReference type="PROSITE" id="PS51186">
    <property type="entry name" value="GNAT"/>
    <property type="match status" value="1"/>
</dbReference>
<dbReference type="Pfam" id="PF13673">
    <property type="entry name" value="Acetyltransf_10"/>
    <property type="match status" value="1"/>
</dbReference>
<dbReference type="PANTHER" id="PTHR43800">
    <property type="entry name" value="PEPTIDYL-LYSINE N-ACETYLTRANSFERASE YJAB"/>
    <property type="match status" value="1"/>
</dbReference>
<feature type="domain" description="N-acetyltransferase" evidence="3">
    <location>
        <begin position="11"/>
        <end position="153"/>
    </location>
</feature>
<dbReference type="SUPFAM" id="SSF55729">
    <property type="entry name" value="Acyl-CoA N-acyltransferases (Nat)"/>
    <property type="match status" value="1"/>
</dbReference>
<keyword evidence="5" id="KW-1185">Reference proteome</keyword>